<dbReference type="Proteomes" id="UP000193083">
    <property type="component" value="Unassembled WGS sequence"/>
</dbReference>
<proteinExistence type="predicted"/>
<evidence type="ECO:0000313" key="2">
    <source>
        <dbReference type="Proteomes" id="UP000193083"/>
    </source>
</evidence>
<dbReference type="AlphaFoldDB" id="A0A1X7NU01"/>
<name>A0A1X7NU01_9HYPH</name>
<protein>
    <submittedName>
        <fullName evidence="1">Uncharacterized protein</fullName>
    </submittedName>
</protein>
<organism evidence="1 2">
    <name type="scientific">Mesorhizobium australicum</name>
    <dbReference type="NCBI Taxonomy" id="536018"/>
    <lineage>
        <taxon>Bacteria</taxon>
        <taxon>Pseudomonadati</taxon>
        <taxon>Pseudomonadota</taxon>
        <taxon>Alphaproteobacteria</taxon>
        <taxon>Hyphomicrobiales</taxon>
        <taxon>Phyllobacteriaceae</taxon>
        <taxon>Mesorhizobium</taxon>
    </lineage>
</organism>
<gene>
    <name evidence="1" type="ORF">SAMN02982922_2514</name>
</gene>
<reference evidence="1 2" key="1">
    <citation type="submission" date="2017-04" db="EMBL/GenBank/DDBJ databases">
        <authorList>
            <person name="Afonso C.L."/>
            <person name="Miller P.J."/>
            <person name="Scott M.A."/>
            <person name="Spackman E."/>
            <person name="Goraichik I."/>
            <person name="Dimitrov K.M."/>
            <person name="Suarez D.L."/>
            <person name="Swayne D.E."/>
        </authorList>
    </citation>
    <scope>NUCLEOTIDE SEQUENCE [LARGE SCALE GENOMIC DNA]</scope>
    <source>
        <strain evidence="1 2">B5P</strain>
    </source>
</reference>
<dbReference type="EMBL" id="FXBL01000004">
    <property type="protein sequence ID" value="SMH41266.1"/>
    <property type="molecule type" value="Genomic_DNA"/>
</dbReference>
<evidence type="ECO:0000313" key="1">
    <source>
        <dbReference type="EMBL" id="SMH41266.1"/>
    </source>
</evidence>
<keyword evidence="2" id="KW-1185">Reference proteome</keyword>
<sequence>MSCLHFINQARAISGLSHPSGVPAVKTLPFLLAGGVLAAAALAPLAERRDPGADFARRFVECSDKLGPAACELHLDEWEKRPNARREIIERFARDQAFALHLIALSDARITTGSVRKGGPN</sequence>
<accession>A0A1X7NU01</accession>